<keyword evidence="6" id="KW-0539">Nucleus</keyword>
<name>A0ABP1FY23_9CHLO</name>
<evidence type="ECO:0000256" key="4">
    <source>
        <dbReference type="ARBA" id="ARBA00023015"/>
    </source>
</evidence>
<evidence type="ECO:0000313" key="7">
    <source>
        <dbReference type="EMBL" id="CAL5222422.1"/>
    </source>
</evidence>
<dbReference type="Pfam" id="PF04858">
    <property type="entry name" value="TH1"/>
    <property type="match status" value="1"/>
</dbReference>
<proteinExistence type="inferred from homology"/>
<reference evidence="7 8" key="1">
    <citation type="submission" date="2024-06" db="EMBL/GenBank/DDBJ databases">
        <authorList>
            <person name="Kraege A."/>
            <person name="Thomma B."/>
        </authorList>
    </citation>
    <scope>NUCLEOTIDE SEQUENCE [LARGE SCALE GENOMIC DNA]</scope>
</reference>
<keyword evidence="5" id="KW-0804">Transcription</keyword>
<dbReference type="PANTHER" id="PTHR12144">
    <property type="entry name" value="NEGATIVE ELONGATION FACTOR D"/>
    <property type="match status" value="1"/>
</dbReference>
<evidence type="ECO:0000256" key="6">
    <source>
        <dbReference type="ARBA" id="ARBA00023242"/>
    </source>
</evidence>
<comment type="subcellular location">
    <subcellularLocation>
        <location evidence="1">Nucleus</location>
    </subcellularLocation>
</comment>
<dbReference type="InterPro" id="IPR006942">
    <property type="entry name" value="TH1"/>
</dbReference>
<evidence type="ECO:0000256" key="3">
    <source>
        <dbReference type="ARBA" id="ARBA00022491"/>
    </source>
</evidence>
<sequence>MEGKKAEELNALEAFLREDDAVMELNILTVLKRYISDRGNPATVVELLSDNYQGFAHMASLVVQWTQVLHEDSDVHQDPSLPANVDETCFLQTLAEQRFDPEKFAGIFTSGGGGPPRWLHGNNGLLADKAGRQLIYNLSQKHRNSLVLNYAIQRILQAGHEEEVANVGSSLASYFSVFHRLLTNRLKQVPQADAAALQSLTAELKESCCQGQHMYLHAQMMLTQLAQLPRGARFRRLSQELELHAAKLQGQIAWQMHFWLQEVEGPEKSREAEAAVLQLLDAADPARRKRAADGSWRPVAGASSGAGEAPGQAMLRLNGLYSSASPPAVSLIRHPLVLKVLLTSLYGPGNELTTAEQQACRQLLALAAAAVDDRPSGALDMSDVEAVEGALADASDVAAVVVSGANVGQAEQAKAESAASCAMAAAGMLQSIGGTAGKAQYWRSYYGPAVPYMITVLALIIPRQPQLASKVVGVISGALKALGNTHAPITKSLIELYVAVLACGGVPTVLASVEQWSKTADPSMVRHFVYCALSAAAPPYSALFAASLIRLMQVGGVKRSRVNARDGLSVQQLEEFAAACKQIKFRPPLNEKQAALLRDLQPDRPTLPMS</sequence>
<dbReference type="PANTHER" id="PTHR12144:SF0">
    <property type="entry name" value="NEGATIVE ELONGATION FACTOR C_D"/>
    <property type="match status" value="1"/>
</dbReference>
<dbReference type="Proteomes" id="UP001497392">
    <property type="component" value="Unassembled WGS sequence"/>
</dbReference>
<gene>
    <name evidence="7" type="primary">g4784</name>
    <name evidence="7" type="ORF">VP750_LOCUS4081</name>
</gene>
<dbReference type="EMBL" id="CAXHTA020000007">
    <property type="protein sequence ID" value="CAL5222422.1"/>
    <property type="molecule type" value="Genomic_DNA"/>
</dbReference>
<accession>A0ABP1FY23</accession>
<comment type="similarity">
    <text evidence="2">Belongs to the NELF-D family.</text>
</comment>
<protein>
    <submittedName>
        <fullName evidence="7">G4784 protein</fullName>
    </submittedName>
</protein>
<evidence type="ECO:0000313" key="8">
    <source>
        <dbReference type="Proteomes" id="UP001497392"/>
    </source>
</evidence>
<keyword evidence="3" id="KW-0678">Repressor</keyword>
<evidence type="ECO:0000256" key="5">
    <source>
        <dbReference type="ARBA" id="ARBA00023163"/>
    </source>
</evidence>
<keyword evidence="8" id="KW-1185">Reference proteome</keyword>
<comment type="caution">
    <text evidence="7">The sequence shown here is derived from an EMBL/GenBank/DDBJ whole genome shotgun (WGS) entry which is preliminary data.</text>
</comment>
<evidence type="ECO:0000256" key="1">
    <source>
        <dbReference type="ARBA" id="ARBA00004123"/>
    </source>
</evidence>
<evidence type="ECO:0000256" key="2">
    <source>
        <dbReference type="ARBA" id="ARBA00005726"/>
    </source>
</evidence>
<keyword evidence="4" id="KW-0805">Transcription regulation</keyword>
<organism evidence="7 8">
    <name type="scientific">Coccomyxa viridis</name>
    <dbReference type="NCBI Taxonomy" id="1274662"/>
    <lineage>
        <taxon>Eukaryota</taxon>
        <taxon>Viridiplantae</taxon>
        <taxon>Chlorophyta</taxon>
        <taxon>core chlorophytes</taxon>
        <taxon>Trebouxiophyceae</taxon>
        <taxon>Trebouxiophyceae incertae sedis</taxon>
        <taxon>Coccomyxaceae</taxon>
        <taxon>Coccomyxa</taxon>
    </lineage>
</organism>